<keyword evidence="3" id="KW-1185">Reference proteome</keyword>
<sequence length="83" mass="8685">MGSMASTECQVVPGGSDSGISAHFDGHSSSSLEVEAGGVPNYECYPHSSPPAHHRRYSHQPESRSRPPFPHAVAVLPHVPAAG</sequence>
<evidence type="ECO:0000256" key="1">
    <source>
        <dbReference type="SAM" id="MobiDB-lite"/>
    </source>
</evidence>
<feature type="compositionally biased region" description="Low complexity" evidence="1">
    <location>
        <begin position="71"/>
        <end position="83"/>
    </location>
</feature>
<name>A0A5B7ENM4_PORTR</name>
<accession>A0A5B7ENM4</accession>
<protein>
    <submittedName>
        <fullName evidence="2">Uncharacterized protein</fullName>
    </submittedName>
</protein>
<comment type="caution">
    <text evidence="2">The sequence shown here is derived from an EMBL/GenBank/DDBJ whole genome shotgun (WGS) entry which is preliminary data.</text>
</comment>
<evidence type="ECO:0000313" key="2">
    <source>
        <dbReference type="EMBL" id="MPC34877.1"/>
    </source>
</evidence>
<dbReference type="AlphaFoldDB" id="A0A5B7ENM4"/>
<reference evidence="2 3" key="1">
    <citation type="submission" date="2019-05" db="EMBL/GenBank/DDBJ databases">
        <title>Another draft genome of Portunus trituberculatus and its Hox gene families provides insights of decapod evolution.</title>
        <authorList>
            <person name="Jeong J.-H."/>
            <person name="Song I."/>
            <person name="Kim S."/>
            <person name="Choi T."/>
            <person name="Kim D."/>
            <person name="Ryu S."/>
            <person name="Kim W."/>
        </authorList>
    </citation>
    <scope>NUCLEOTIDE SEQUENCE [LARGE SCALE GENOMIC DNA]</scope>
    <source>
        <tissue evidence="2">Muscle</tissue>
    </source>
</reference>
<feature type="region of interest" description="Disordered" evidence="1">
    <location>
        <begin position="1"/>
        <end position="83"/>
    </location>
</feature>
<gene>
    <name evidence="2" type="ORF">E2C01_028280</name>
</gene>
<dbReference type="Proteomes" id="UP000324222">
    <property type="component" value="Unassembled WGS sequence"/>
</dbReference>
<organism evidence="2 3">
    <name type="scientific">Portunus trituberculatus</name>
    <name type="common">Swimming crab</name>
    <name type="synonym">Neptunus trituberculatus</name>
    <dbReference type="NCBI Taxonomy" id="210409"/>
    <lineage>
        <taxon>Eukaryota</taxon>
        <taxon>Metazoa</taxon>
        <taxon>Ecdysozoa</taxon>
        <taxon>Arthropoda</taxon>
        <taxon>Crustacea</taxon>
        <taxon>Multicrustacea</taxon>
        <taxon>Malacostraca</taxon>
        <taxon>Eumalacostraca</taxon>
        <taxon>Eucarida</taxon>
        <taxon>Decapoda</taxon>
        <taxon>Pleocyemata</taxon>
        <taxon>Brachyura</taxon>
        <taxon>Eubrachyura</taxon>
        <taxon>Portunoidea</taxon>
        <taxon>Portunidae</taxon>
        <taxon>Portuninae</taxon>
        <taxon>Portunus</taxon>
    </lineage>
</organism>
<evidence type="ECO:0000313" key="3">
    <source>
        <dbReference type="Proteomes" id="UP000324222"/>
    </source>
</evidence>
<proteinExistence type="predicted"/>
<dbReference type="OrthoDB" id="21144at2759"/>
<dbReference type="EMBL" id="VSRR010003150">
    <property type="protein sequence ID" value="MPC34877.1"/>
    <property type="molecule type" value="Genomic_DNA"/>
</dbReference>